<feature type="region of interest" description="Disordered" evidence="6">
    <location>
        <begin position="37"/>
        <end position="56"/>
    </location>
</feature>
<name>A0A345XU03_9ACTN</name>
<dbReference type="GO" id="GO:0050660">
    <property type="term" value="F:flavin adenine dinucleotide binding"/>
    <property type="evidence" value="ECO:0007669"/>
    <property type="project" value="InterPro"/>
</dbReference>
<evidence type="ECO:0000259" key="8">
    <source>
        <dbReference type="Pfam" id="PF05199"/>
    </source>
</evidence>
<dbReference type="KEGG" id="sarm:DVA86_23190"/>
<feature type="domain" description="Glucose-methanol-choline oxidoreductase N-terminal" evidence="7">
    <location>
        <begin position="4"/>
        <end position="293"/>
    </location>
</feature>
<evidence type="ECO:0000259" key="7">
    <source>
        <dbReference type="Pfam" id="PF00732"/>
    </source>
</evidence>
<comment type="cofactor">
    <cofactor evidence="1 5">
        <name>FAD</name>
        <dbReference type="ChEBI" id="CHEBI:57692"/>
    </cofactor>
</comment>
<dbReference type="Gene3D" id="3.50.50.60">
    <property type="entry name" value="FAD/NAD(P)-binding domain"/>
    <property type="match status" value="1"/>
</dbReference>
<feature type="domain" description="Glucose-methanol-choline oxidoreductase C-terminal" evidence="8">
    <location>
        <begin position="354"/>
        <end position="489"/>
    </location>
</feature>
<evidence type="ECO:0000256" key="6">
    <source>
        <dbReference type="SAM" id="MobiDB-lite"/>
    </source>
</evidence>
<dbReference type="Pfam" id="PF05199">
    <property type="entry name" value="GMC_oxred_C"/>
    <property type="match status" value="1"/>
</dbReference>
<dbReference type="Pfam" id="PF00732">
    <property type="entry name" value="GMC_oxred_N"/>
    <property type="match status" value="1"/>
</dbReference>
<dbReference type="AlphaFoldDB" id="A0A345XU03"/>
<keyword evidence="4 5" id="KW-0274">FAD</keyword>
<keyword evidence="10" id="KW-1185">Reference proteome</keyword>
<proteinExistence type="inferred from homology"/>
<dbReference type="GO" id="GO:0016614">
    <property type="term" value="F:oxidoreductase activity, acting on CH-OH group of donors"/>
    <property type="evidence" value="ECO:0007669"/>
    <property type="project" value="InterPro"/>
</dbReference>
<organism evidence="9 10">
    <name type="scientific">Streptomyces armeniacus</name>
    <dbReference type="NCBI Taxonomy" id="83291"/>
    <lineage>
        <taxon>Bacteria</taxon>
        <taxon>Bacillati</taxon>
        <taxon>Actinomycetota</taxon>
        <taxon>Actinomycetes</taxon>
        <taxon>Kitasatosporales</taxon>
        <taxon>Streptomycetaceae</taxon>
        <taxon>Streptomyces</taxon>
    </lineage>
</organism>
<reference evidence="9 10" key="1">
    <citation type="submission" date="2018-07" db="EMBL/GenBank/DDBJ databases">
        <title>Draft genome of the type strain Streptomyces armeniacus ATCC 15676.</title>
        <authorList>
            <person name="Labana P."/>
            <person name="Gosse J.T."/>
            <person name="Boddy C.N."/>
        </authorList>
    </citation>
    <scope>NUCLEOTIDE SEQUENCE [LARGE SCALE GENOMIC DNA]</scope>
    <source>
        <strain evidence="9 10">ATCC 15676</strain>
    </source>
</reference>
<evidence type="ECO:0000256" key="2">
    <source>
        <dbReference type="ARBA" id="ARBA00010790"/>
    </source>
</evidence>
<protein>
    <submittedName>
        <fullName evidence="9">Dehydrogenase</fullName>
    </submittedName>
</protein>
<sequence length="500" mass="52157">MAFDVVVVGAGSAGGVLASRLSERADRSVLLLEAGPDFGSTADAQPPEVTDARDLSPTGYDWGLEARLGDLGRRSPVFAGRIVGGSSATNNAMALRGHPSCYDAWAAAGNPGWSFDDVLPAFTRVEHDLDHPSAPVHGRDGPVPIARVPRPELPEHQRAFLDACDAAGYPPAADFNAPGASGWGEGPLNVVGGVRQSTALTYLARARHRPNLTVRSGVLVDRVLLRDGRAAGVALAEPPETVPARTVILAAGAYGSPAALLRSGIGPEQDLRRLGIHVRHALPGVGRNLHDHPLLRLRFAAHGTPRALACLALLTTRSGPGETAPDLHIFPGPITEGEEGPEPELTVLVGLLAPSSRGQLRLRGPAPDTLPEIDTGLLRHPADLARLRAGVVRARGLAATAPLAGHLGAELWPGPAVSSDEELDAALREGTNLYQHPVGTCRMGPADDPASVVDHLGRVHGLEGLRVIDASIMPVIPNANTNLSTMMLAEHLAPTLDAHG</sequence>
<dbReference type="EMBL" id="CP031320">
    <property type="protein sequence ID" value="AXK35119.1"/>
    <property type="molecule type" value="Genomic_DNA"/>
</dbReference>
<keyword evidence="3" id="KW-0285">Flavoprotein</keyword>
<evidence type="ECO:0000313" key="9">
    <source>
        <dbReference type="EMBL" id="AXK35119.1"/>
    </source>
</evidence>
<dbReference type="Proteomes" id="UP000254425">
    <property type="component" value="Chromosome"/>
</dbReference>
<dbReference type="PANTHER" id="PTHR11552:SF147">
    <property type="entry name" value="CHOLINE DEHYDROGENASE, MITOCHONDRIAL"/>
    <property type="match status" value="1"/>
</dbReference>
<gene>
    <name evidence="9" type="ORF">DVA86_23190</name>
</gene>
<dbReference type="InterPro" id="IPR036188">
    <property type="entry name" value="FAD/NAD-bd_sf"/>
</dbReference>
<dbReference type="RefSeq" id="WP_208881056.1">
    <property type="nucleotide sequence ID" value="NZ_CP031320.1"/>
</dbReference>
<evidence type="ECO:0000256" key="5">
    <source>
        <dbReference type="PIRSR" id="PIRSR000137-2"/>
    </source>
</evidence>
<dbReference type="Gene3D" id="3.30.410.40">
    <property type="match status" value="1"/>
</dbReference>
<dbReference type="InterPro" id="IPR012132">
    <property type="entry name" value="GMC_OxRdtase"/>
</dbReference>
<dbReference type="PANTHER" id="PTHR11552">
    <property type="entry name" value="GLUCOSE-METHANOL-CHOLINE GMC OXIDOREDUCTASE"/>
    <property type="match status" value="1"/>
</dbReference>
<dbReference type="SUPFAM" id="SSF54373">
    <property type="entry name" value="FAD-linked reductases, C-terminal domain"/>
    <property type="match status" value="1"/>
</dbReference>
<evidence type="ECO:0000256" key="4">
    <source>
        <dbReference type="ARBA" id="ARBA00022827"/>
    </source>
</evidence>
<dbReference type="SUPFAM" id="SSF51905">
    <property type="entry name" value="FAD/NAD(P)-binding domain"/>
    <property type="match status" value="1"/>
</dbReference>
<dbReference type="PIRSF" id="PIRSF000137">
    <property type="entry name" value="Alcohol_oxidase"/>
    <property type="match status" value="1"/>
</dbReference>
<dbReference type="InterPro" id="IPR000172">
    <property type="entry name" value="GMC_OxRdtase_N"/>
</dbReference>
<accession>A0A345XU03</accession>
<dbReference type="InterPro" id="IPR007867">
    <property type="entry name" value="GMC_OxRtase_C"/>
</dbReference>
<evidence type="ECO:0000256" key="1">
    <source>
        <dbReference type="ARBA" id="ARBA00001974"/>
    </source>
</evidence>
<feature type="binding site" evidence="5">
    <location>
        <position position="220"/>
    </location>
    <ligand>
        <name>FAD</name>
        <dbReference type="ChEBI" id="CHEBI:57692"/>
    </ligand>
</feature>
<evidence type="ECO:0000313" key="10">
    <source>
        <dbReference type="Proteomes" id="UP000254425"/>
    </source>
</evidence>
<comment type="similarity">
    <text evidence="2">Belongs to the GMC oxidoreductase family.</text>
</comment>
<feature type="binding site" evidence="5">
    <location>
        <position position="434"/>
    </location>
    <ligand>
        <name>substrate</name>
    </ligand>
</feature>
<evidence type="ECO:0000256" key="3">
    <source>
        <dbReference type="ARBA" id="ARBA00022630"/>
    </source>
</evidence>